<keyword evidence="5 11" id="KW-0378">Hydrolase</keyword>
<comment type="function">
    <text evidence="11">Probably plays a role in ribosome assembly or function. May be involved in resolution of branched DNA intermediates that result from template switching in postreplication gaps. Binds DNA and has ATPase activity.</text>
</comment>
<keyword evidence="3 11" id="KW-0547">Nucleotide-binding</keyword>
<dbReference type="STRING" id="64971.SAMN05421831_106101"/>
<dbReference type="HAMAP" id="MF_00848">
    <property type="entry name" value="Uup"/>
    <property type="match status" value="1"/>
</dbReference>
<dbReference type="EC" id="3.6.1.-" evidence="11"/>
<comment type="similarity">
    <text evidence="10 11">Belongs to the ABC transporter superfamily. ABCF family. Uup subfamily.</text>
</comment>
<evidence type="ECO:0000256" key="9">
    <source>
        <dbReference type="ARBA" id="ARBA00049360"/>
    </source>
</evidence>
<dbReference type="RefSeq" id="WP_093309496.1">
    <property type="nucleotide sequence ID" value="NZ_FNYH01000006.1"/>
</dbReference>
<keyword evidence="6 11" id="KW-0067">ATP-binding</keyword>
<dbReference type="FunFam" id="3.40.50.300:FF:000011">
    <property type="entry name" value="Putative ABC transporter ATP-binding component"/>
    <property type="match status" value="1"/>
</dbReference>
<evidence type="ECO:0000256" key="12">
    <source>
        <dbReference type="SAM" id="MobiDB-lite"/>
    </source>
</evidence>
<keyword evidence="2 11" id="KW-0677">Repeat</keyword>
<evidence type="ECO:0000256" key="8">
    <source>
        <dbReference type="ARBA" id="ARBA00023204"/>
    </source>
</evidence>
<dbReference type="SUPFAM" id="SSF52540">
    <property type="entry name" value="P-loop containing nucleoside triphosphate hydrolases"/>
    <property type="match status" value="2"/>
</dbReference>
<evidence type="ECO:0000313" key="14">
    <source>
        <dbReference type="EMBL" id="SEI64974.1"/>
    </source>
</evidence>
<feature type="domain" description="ABC transporter" evidence="13">
    <location>
        <begin position="317"/>
        <end position="538"/>
    </location>
</feature>
<dbReference type="GO" id="GO:0003677">
    <property type="term" value="F:DNA binding"/>
    <property type="evidence" value="ECO:0007669"/>
    <property type="project" value="UniProtKB-UniRule"/>
</dbReference>
<evidence type="ECO:0000256" key="2">
    <source>
        <dbReference type="ARBA" id="ARBA00022737"/>
    </source>
</evidence>
<dbReference type="GO" id="GO:0043022">
    <property type="term" value="F:ribosome binding"/>
    <property type="evidence" value="ECO:0007669"/>
    <property type="project" value="UniProtKB-UniRule"/>
</dbReference>
<sequence>MTLVRLEKAHLAFGLHPLLDNVDLVIEKGERIGLIGRNGAGKSSLLKVMSGELILDSGQLWRHPSLRIGELTQHLPHADQQSVYDVIAAGIPEVGQLLQDYHHQVMAIHTEADLKRLEHLQHELEARDGWALGQKVDTLISKLGLPADTPMSALSGGWRRRVALARALVVDPDILLLDEPTNHLDIATIAWLEKQLLEFKGAILFITHDRTFMQALATRIIELDRGHLTLWEGSYQDFLTHKAHQLEVEARQNAVFDKKLAQEEAWIRQGIKARRTRNEGRVRALYALREQRQARRERQGQARLQLEKAASSGKLVAELTQVTHAYQAQGAPVIQNLDLTLVRGDRVALIGPNGVGKTTLLKIILGELTPNQGQVRLGTKLEVAYFDQLRDQLEPEKSVLDNLAQGRTSINVQGKEKHVISYLGDFLFSPERVHTPVKALSGGESNRLLLAKLFAQPANLLVLDEPTNDLDIDTLELLEELLINFQGSVLLVSHDRTFVDNVVTSTLVFDGHGGILEYVGGYSDWAEISGGHLTEPQAHPYAADQTSSATKATPEKPANTDTGGSPSKASKNKPKVKLSYKQQRELETLPEQIHALETALEQAQQTINQPEFYQQPSDQVNAELQALTDLQNELDTKLERWLELEALSTGA</sequence>
<dbReference type="InterPro" id="IPR032524">
    <property type="entry name" value="ABC_tran_C"/>
</dbReference>
<feature type="domain" description="ABC transporter" evidence="13">
    <location>
        <begin position="4"/>
        <end position="250"/>
    </location>
</feature>
<accession>A0A1H6SGD9</accession>
<dbReference type="GO" id="GO:0006281">
    <property type="term" value="P:DNA repair"/>
    <property type="evidence" value="ECO:0007669"/>
    <property type="project" value="UniProtKB-KW"/>
</dbReference>
<feature type="coiled-coil region" evidence="11">
    <location>
        <begin position="586"/>
        <end position="640"/>
    </location>
</feature>
<protein>
    <recommendedName>
        <fullName evidence="11">ATP-binding protein Uup</fullName>
        <ecNumber evidence="11">3.6.1.-</ecNumber>
    </recommendedName>
</protein>
<dbReference type="Gene3D" id="1.10.287.380">
    <property type="entry name" value="Valyl-tRNA synthetase, C-terminal domain"/>
    <property type="match status" value="1"/>
</dbReference>
<dbReference type="SMART" id="SM00382">
    <property type="entry name" value="AAA"/>
    <property type="match status" value="2"/>
</dbReference>
<dbReference type="InterPro" id="IPR003593">
    <property type="entry name" value="AAA+_ATPase"/>
</dbReference>
<dbReference type="GO" id="GO:0016887">
    <property type="term" value="F:ATP hydrolysis activity"/>
    <property type="evidence" value="ECO:0007669"/>
    <property type="project" value="UniProtKB-UniRule"/>
</dbReference>
<evidence type="ECO:0000256" key="11">
    <source>
        <dbReference type="HAMAP-Rule" id="MF_00848"/>
    </source>
</evidence>
<evidence type="ECO:0000256" key="10">
    <source>
        <dbReference type="ARBA" id="ARBA00061478"/>
    </source>
</evidence>
<evidence type="ECO:0000259" key="13">
    <source>
        <dbReference type="PROSITE" id="PS50893"/>
    </source>
</evidence>
<dbReference type="OrthoDB" id="9776369at2"/>
<reference evidence="15" key="1">
    <citation type="submission" date="2016-10" db="EMBL/GenBank/DDBJ databases">
        <authorList>
            <person name="Varghese N."/>
            <person name="Submissions S."/>
        </authorList>
    </citation>
    <scope>NUCLEOTIDE SEQUENCE [LARGE SCALE GENOMIC DNA]</scope>
    <source>
        <strain evidence="15">DSM 7165</strain>
    </source>
</reference>
<evidence type="ECO:0000313" key="15">
    <source>
        <dbReference type="Proteomes" id="UP000242999"/>
    </source>
</evidence>
<keyword evidence="1 11" id="KW-0963">Cytoplasm</keyword>
<keyword evidence="8 11" id="KW-0234">DNA repair</keyword>
<dbReference type="Gene3D" id="3.40.50.300">
    <property type="entry name" value="P-loop containing nucleotide triphosphate hydrolases"/>
    <property type="match status" value="2"/>
</dbReference>
<dbReference type="InterPro" id="IPR017871">
    <property type="entry name" value="ABC_transporter-like_CS"/>
</dbReference>
<comment type="subcellular location">
    <subcellularLocation>
        <location evidence="11">Cytoplasm</location>
    </subcellularLocation>
    <text evidence="11">Associates with ribosomes.</text>
</comment>
<keyword evidence="15" id="KW-1185">Reference proteome</keyword>
<dbReference type="PROSITE" id="PS50893">
    <property type="entry name" value="ABC_TRANSPORTER_2"/>
    <property type="match status" value="2"/>
</dbReference>
<dbReference type="FunFam" id="3.40.50.300:FF:000309">
    <property type="entry name" value="ABC transporter ATP-binding protein"/>
    <property type="match status" value="1"/>
</dbReference>
<proteinExistence type="inferred from homology"/>
<dbReference type="Proteomes" id="UP000242999">
    <property type="component" value="Unassembled WGS sequence"/>
</dbReference>
<keyword evidence="11" id="KW-0175">Coiled coil</keyword>
<keyword evidence="7 11" id="KW-0238">DNA-binding</keyword>
<feature type="binding site" evidence="11">
    <location>
        <begin position="351"/>
        <end position="358"/>
    </location>
    <ligand>
        <name>ATP</name>
        <dbReference type="ChEBI" id="CHEBI:30616"/>
        <label>2</label>
    </ligand>
</feature>
<dbReference type="GO" id="GO:0005737">
    <property type="term" value="C:cytoplasm"/>
    <property type="evidence" value="ECO:0007669"/>
    <property type="project" value="UniProtKB-SubCell"/>
</dbReference>
<organism evidence="14 15">
    <name type="scientific">Allopseudospirillum japonicum</name>
    <dbReference type="NCBI Taxonomy" id="64971"/>
    <lineage>
        <taxon>Bacteria</taxon>
        <taxon>Pseudomonadati</taxon>
        <taxon>Pseudomonadota</taxon>
        <taxon>Gammaproteobacteria</taxon>
        <taxon>Oceanospirillales</taxon>
        <taxon>Oceanospirillaceae</taxon>
        <taxon>Allopseudospirillum</taxon>
    </lineage>
</organism>
<dbReference type="PANTHER" id="PTHR42855">
    <property type="entry name" value="ABC TRANSPORTER ATP-BINDING SUBUNIT"/>
    <property type="match status" value="1"/>
</dbReference>
<dbReference type="PROSITE" id="PS00211">
    <property type="entry name" value="ABC_TRANSPORTER_1"/>
    <property type="match status" value="2"/>
</dbReference>
<dbReference type="InterPro" id="IPR043686">
    <property type="entry name" value="Uup"/>
</dbReference>
<dbReference type="InterPro" id="IPR003439">
    <property type="entry name" value="ABC_transporter-like_ATP-bd"/>
</dbReference>
<feature type="compositionally biased region" description="Polar residues" evidence="12">
    <location>
        <begin position="559"/>
        <end position="569"/>
    </location>
</feature>
<gene>
    <name evidence="11" type="primary">uup</name>
    <name evidence="14" type="ORF">SAMN05421831_106101</name>
</gene>
<evidence type="ECO:0000256" key="4">
    <source>
        <dbReference type="ARBA" id="ARBA00022763"/>
    </source>
</evidence>
<dbReference type="AlphaFoldDB" id="A0A1H6SGD9"/>
<dbReference type="InterPro" id="IPR032781">
    <property type="entry name" value="ABC_tran_Xtn"/>
</dbReference>
<dbReference type="Pfam" id="PF12848">
    <property type="entry name" value="ABC_tran_Xtn"/>
    <property type="match status" value="1"/>
</dbReference>
<comment type="catalytic activity">
    <reaction evidence="9 11">
        <text>ATP + H2O = ADP + phosphate + H(+)</text>
        <dbReference type="Rhea" id="RHEA:13065"/>
        <dbReference type="ChEBI" id="CHEBI:15377"/>
        <dbReference type="ChEBI" id="CHEBI:15378"/>
        <dbReference type="ChEBI" id="CHEBI:30616"/>
        <dbReference type="ChEBI" id="CHEBI:43474"/>
        <dbReference type="ChEBI" id="CHEBI:456216"/>
    </reaction>
</comment>
<feature type="region of interest" description="Disordered" evidence="12">
    <location>
        <begin position="536"/>
        <end position="579"/>
    </location>
</feature>
<evidence type="ECO:0000256" key="6">
    <source>
        <dbReference type="ARBA" id="ARBA00022840"/>
    </source>
</evidence>
<dbReference type="CDD" id="cd03221">
    <property type="entry name" value="ABCF_EF-3"/>
    <property type="match status" value="2"/>
</dbReference>
<dbReference type="GO" id="GO:0005524">
    <property type="term" value="F:ATP binding"/>
    <property type="evidence" value="ECO:0007669"/>
    <property type="project" value="UniProtKB-UniRule"/>
</dbReference>
<dbReference type="InterPro" id="IPR037118">
    <property type="entry name" value="Val-tRNA_synth_C_sf"/>
</dbReference>
<dbReference type="PANTHER" id="PTHR42855:SF1">
    <property type="entry name" value="ABC TRANSPORTER DOMAIN-CONTAINING PROTEIN"/>
    <property type="match status" value="1"/>
</dbReference>
<feature type="binding site" evidence="11">
    <location>
        <begin position="36"/>
        <end position="43"/>
    </location>
    <ligand>
        <name>ATP</name>
        <dbReference type="ChEBI" id="CHEBI:30616"/>
        <label>1</label>
    </ligand>
</feature>
<dbReference type="Pfam" id="PF16326">
    <property type="entry name" value="ABC_tran_CTD"/>
    <property type="match status" value="1"/>
</dbReference>
<evidence type="ECO:0000256" key="5">
    <source>
        <dbReference type="ARBA" id="ARBA00022801"/>
    </source>
</evidence>
<keyword evidence="4 11" id="KW-0227">DNA damage</keyword>
<evidence type="ECO:0000256" key="3">
    <source>
        <dbReference type="ARBA" id="ARBA00022741"/>
    </source>
</evidence>
<dbReference type="EMBL" id="FNYH01000006">
    <property type="protein sequence ID" value="SEI64974.1"/>
    <property type="molecule type" value="Genomic_DNA"/>
</dbReference>
<name>A0A1H6SGD9_9GAMM</name>
<evidence type="ECO:0000256" key="1">
    <source>
        <dbReference type="ARBA" id="ARBA00022490"/>
    </source>
</evidence>
<evidence type="ECO:0000256" key="7">
    <source>
        <dbReference type="ARBA" id="ARBA00023125"/>
    </source>
</evidence>
<dbReference type="Pfam" id="PF00005">
    <property type="entry name" value="ABC_tran"/>
    <property type="match status" value="2"/>
</dbReference>
<dbReference type="InterPro" id="IPR027417">
    <property type="entry name" value="P-loop_NTPase"/>
</dbReference>
<dbReference type="InterPro" id="IPR051309">
    <property type="entry name" value="ABCF_ATPase"/>
</dbReference>